<dbReference type="PANTHER" id="PTHR43198">
    <property type="entry name" value="BIFUNCTIONAL TH2 PROTEIN"/>
    <property type="match status" value="1"/>
</dbReference>
<name>A0A378JK62_9GAMM</name>
<reference evidence="2 3" key="1">
    <citation type="submission" date="2018-06" db="EMBL/GenBank/DDBJ databases">
        <authorList>
            <consortium name="Pathogen Informatics"/>
            <person name="Doyle S."/>
        </authorList>
    </citation>
    <scope>NUCLEOTIDE SEQUENCE [LARGE SCALE GENOMIC DNA]</scope>
    <source>
        <strain evidence="2 3">NCTC13316</strain>
    </source>
</reference>
<dbReference type="CDD" id="cd19365">
    <property type="entry name" value="TenA_C-like"/>
    <property type="match status" value="1"/>
</dbReference>
<evidence type="ECO:0000313" key="3">
    <source>
        <dbReference type="Proteomes" id="UP000254794"/>
    </source>
</evidence>
<dbReference type="Gene3D" id="1.20.910.10">
    <property type="entry name" value="Heme oxygenase-like"/>
    <property type="match status" value="1"/>
</dbReference>
<evidence type="ECO:0000259" key="1">
    <source>
        <dbReference type="Pfam" id="PF03070"/>
    </source>
</evidence>
<organism evidence="2 3">
    <name type="scientific">Legionella busanensis</name>
    <dbReference type="NCBI Taxonomy" id="190655"/>
    <lineage>
        <taxon>Bacteria</taxon>
        <taxon>Pseudomonadati</taxon>
        <taxon>Pseudomonadota</taxon>
        <taxon>Gammaproteobacteria</taxon>
        <taxon>Legionellales</taxon>
        <taxon>Legionellaceae</taxon>
        <taxon>Legionella</taxon>
    </lineage>
</organism>
<dbReference type="SUPFAM" id="SSF48613">
    <property type="entry name" value="Heme oxygenase-like"/>
    <property type="match status" value="1"/>
</dbReference>
<dbReference type="Pfam" id="PF03070">
    <property type="entry name" value="TENA_THI-4"/>
    <property type="match status" value="1"/>
</dbReference>
<keyword evidence="3" id="KW-1185">Reference proteome</keyword>
<gene>
    <name evidence="2" type="primary">tenA</name>
    <name evidence="2" type="ORF">NCTC13316_01169</name>
</gene>
<sequence length="219" mass="25454">MIFKDMAQAANEIQIKIHHHPFNIQLAEGTLPQDIFIYYLIQDALYLADYSRALAMTAARLPHNHHTQQFIEFALGAIKAERELHLDYLSQASLRKYSSERVTEANPACFMYTNYLLRMASLASVEEAVASLLPCFFIYHEIGKSMTANLWQAHPYYNWIALYSSEEFETSVRIAIEITNDLGSEASETIRDKMIQAFVKSTQLEWCFWQSAYKLEKWY</sequence>
<dbReference type="InterPro" id="IPR050967">
    <property type="entry name" value="Thiamine_Salvage_TenA"/>
</dbReference>
<dbReference type="GO" id="GO:0005829">
    <property type="term" value="C:cytosol"/>
    <property type="evidence" value="ECO:0007669"/>
    <property type="project" value="TreeGrafter"/>
</dbReference>
<dbReference type="PANTHER" id="PTHR43198:SF2">
    <property type="entry name" value="SI:CH1073-67J19.1-RELATED"/>
    <property type="match status" value="1"/>
</dbReference>
<dbReference type="AlphaFoldDB" id="A0A378JK62"/>
<dbReference type="GO" id="GO:0050334">
    <property type="term" value="F:thiaminase activity"/>
    <property type="evidence" value="ECO:0007669"/>
    <property type="project" value="UniProtKB-EC"/>
</dbReference>
<accession>A0A378JK62</accession>
<keyword evidence="2" id="KW-0378">Hydrolase</keyword>
<dbReference type="RefSeq" id="WP_115330739.1">
    <property type="nucleotide sequence ID" value="NZ_CAAAHP010000001.1"/>
</dbReference>
<feature type="domain" description="Thiaminase-2/PQQC" evidence="1">
    <location>
        <begin position="10"/>
        <end position="214"/>
    </location>
</feature>
<dbReference type="Proteomes" id="UP000254794">
    <property type="component" value="Unassembled WGS sequence"/>
</dbReference>
<dbReference type="InterPro" id="IPR016084">
    <property type="entry name" value="Haem_Oase-like_multi-hlx"/>
</dbReference>
<proteinExistence type="predicted"/>
<dbReference type="OrthoDB" id="34166at2"/>
<dbReference type="EMBL" id="UGOD01000001">
    <property type="protein sequence ID" value="STX51078.1"/>
    <property type="molecule type" value="Genomic_DNA"/>
</dbReference>
<protein>
    <submittedName>
        <fullName evidence="2">Thiaminase-2</fullName>
        <ecNumber evidence="2">3.5.99.2</ecNumber>
    </submittedName>
</protein>
<dbReference type="InterPro" id="IPR004305">
    <property type="entry name" value="Thiaminase-2/PQQC"/>
</dbReference>
<evidence type="ECO:0000313" key="2">
    <source>
        <dbReference type="EMBL" id="STX51078.1"/>
    </source>
</evidence>
<dbReference type="EC" id="3.5.99.2" evidence="2"/>